<reference evidence="2" key="2">
    <citation type="submission" date="2023-01" db="EMBL/GenBank/DDBJ databases">
        <authorList>
            <person name="Petersen C."/>
        </authorList>
    </citation>
    <scope>NUCLEOTIDE SEQUENCE</scope>
    <source>
        <strain evidence="2">IBT 17514</strain>
    </source>
</reference>
<evidence type="ECO:0000313" key="3">
    <source>
        <dbReference type="Proteomes" id="UP001215712"/>
    </source>
</evidence>
<feature type="region of interest" description="Disordered" evidence="1">
    <location>
        <begin position="176"/>
        <end position="195"/>
    </location>
</feature>
<proteinExistence type="predicted"/>
<feature type="region of interest" description="Disordered" evidence="1">
    <location>
        <begin position="626"/>
        <end position="673"/>
    </location>
</feature>
<reference evidence="2" key="1">
    <citation type="journal article" date="2023" name="IMA Fungus">
        <title>Comparative genomic study of the Penicillium genus elucidates a diverse pangenome and 15 lateral gene transfer events.</title>
        <authorList>
            <person name="Petersen C."/>
            <person name="Sorensen T."/>
            <person name="Nielsen M.R."/>
            <person name="Sondergaard T.E."/>
            <person name="Sorensen J.L."/>
            <person name="Fitzpatrick D.A."/>
            <person name="Frisvad J.C."/>
            <person name="Nielsen K.L."/>
        </authorList>
    </citation>
    <scope>NUCLEOTIDE SEQUENCE</scope>
    <source>
        <strain evidence="2">IBT 17514</strain>
    </source>
</reference>
<organism evidence="2 3">
    <name type="scientific">Penicillium malachiteum</name>
    <dbReference type="NCBI Taxonomy" id="1324776"/>
    <lineage>
        <taxon>Eukaryota</taxon>
        <taxon>Fungi</taxon>
        <taxon>Dikarya</taxon>
        <taxon>Ascomycota</taxon>
        <taxon>Pezizomycotina</taxon>
        <taxon>Eurotiomycetes</taxon>
        <taxon>Eurotiomycetidae</taxon>
        <taxon>Eurotiales</taxon>
        <taxon>Aspergillaceae</taxon>
        <taxon>Penicillium</taxon>
    </lineage>
</organism>
<keyword evidence="3" id="KW-1185">Reference proteome</keyword>
<name>A0AAD6HES0_9EURO</name>
<evidence type="ECO:0000256" key="1">
    <source>
        <dbReference type="SAM" id="MobiDB-lite"/>
    </source>
</evidence>
<comment type="caution">
    <text evidence="2">The sequence shown here is derived from an EMBL/GenBank/DDBJ whole genome shotgun (WGS) entry which is preliminary data.</text>
</comment>
<accession>A0AAD6HES0</accession>
<sequence length="700" mass="81733">MANKGWGQALQNFTDQFPVVNNKTILFIFLTDFTNEEENAFMKDIRLQYTKNDYEIKAWKPSRRMLGSLAVQGTHRDSQANIYALAMFAYRSGFQVSGLPELDNVETKPATIFIVVDELSKRCWTNTHRVGERGSISLIVVQVKSDPDPAEYSYPYYFTIPRGLRVEAARYNDPSLWQDSDSDNDSSNQSSSSKSRLLNSMAEFQHGFHMAKYDENDEDKYLDDFWDGRMGSWGDEDWSMFIYDPDQRPFASACEPSSTKNETWRVLSPYLPPELVSRTISFTAADPSTEKILWKKRQSDEHLHLFVMFPTTEDELGETSLIIHDLLKQQPEDSPKTAELIPLHRHQMRSRRDISTFWEAYRQREPDERLHSPFLNLLLHPIKGPSESPSHFAVVRDLKNMPLAIMEINFMEMCLPQLKRKQDSVLKWKPHPVDKVELLHHPDQPCYEVCPPWRGARSSDTWSRWISVFYLTKRFTKEEDSYLRNSIEELREEEAAWFAEGVSIENRKKMRGVCYVPWEHEEDGDMSDMWEILLKVYRHQGLGTKCQRLFFIDRESFNDRRLIIIEAYFYLAGRQVQSRSNLLQGLEAPLLAGFRHFRIPAIDAHMKLHGLSNRSIVIEDLEEFDDDGYDEEDGDEDEYDDDDHDEDTEFIRPSWPRFRDLPPTNPFRPDWEEPTTIPVWEAFNVMGGGPNQAPEIGTNP</sequence>
<dbReference type="AlphaFoldDB" id="A0AAD6HES0"/>
<protein>
    <submittedName>
        <fullName evidence="2">Uncharacterized protein</fullName>
    </submittedName>
</protein>
<dbReference type="Proteomes" id="UP001215712">
    <property type="component" value="Unassembled WGS sequence"/>
</dbReference>
<feature type="compositionally biased region" description="Acidic residues" evidence="1">
    <location>
        <begin position="626"/>
        <end position="648"/>
    </location>
</feature>
<gene>
    <name evidence="2" type="ORF">N7493_009677</name>
</gene>
<evidence type="ECO:0000313" key="2">
    <source>
        <dbReference type="EMBL" id="KAJ5710085.1"/>
    </source>
</evidence>
<dbReference type="EMBL" id="JAQJAN010000017">
    <property type="protein sequence ID" value="KAJ5710085.1"/>
    <property type="molecule type" value="Genomic_DNA"/>
</dbReference>